<dbReference type="EMBL" id="KZ821238">
    <property type="protein sequence ID" value="PYH44184.1"/>
    <property type="molecule type" value="Genomic_DNA"/>
</dbReference>
<gene>
    <name evidence="2" type="ORF">BP01DRAFT_401235</name>
</gene>
<name>A0A318ZD02_9EURO</name>
<dbReference type="AlphaFoldDB" id="A0A318ZD02"/>
<dbReference type="RefSeq" id="XP_025430166.1">
    <property type="nucleotide sequence ID" value="XM_025578606.1"/>
</dbReference>
<dbReference type="GeneID" id="37079835"/>
<evidence type="ECO:0000256" key="1">
    <source>
        <dbReference type="SAM" id="MobiDB-lite"/>
    </source>
</evidence>
<feature type="region of interest" description="Disordered" evidence="1">
    <location>
        <begin position="163"/>
        <end position="200"/>
    </location>
</feature>
<proteinExistence type="predicted"/>
<feature type="compositionally biased region" description="Basic and acidic residues" evidence="1">
    <location>
        <begin position="11"/>
        <end position="26"/>
    </location>
</feature>
<reference evidence="2 3" key="1">
    <citation type="submission" date="2016-12" db="EMBL/GenBank/DDBJ databases">
        <title>The genomes of Aspergillus section Nigri reveals drivers in fungal speciation.</title>
        <authorList>
            <consortium name="DOE Joint Genome Institute"/>
            <person name="Vesth T.C."/>
            <person name="Nybo J."/>
            <person name="Theobald S."/>
            <person name="Brandl J."/>
            <person name="Frisvad J.C."/>
            <person name="Nielsen K.F."/>
            <person name="Lyhne E.K."/>
            <person name="Kogle M.E."/>
            <person name="Kuo A."/>
            <person name="Riley R."/>
            <person name="Clum A."/>
            <person name="Nolan M."/>
            <person name="Lipzen A."/>
            <person name="Salamov A."/>
            <person name="Henrissat B."/>
            <person name="Wiebenga A."/>
            <person name="De Vries R.P."/>
            <person name="Grigoriev I.V."/>
            <person name="Mortensen U.H."/>
            <person name="Andersen M.R."/>
            <person name="Baker S.E."/>
        </authorList>
    </citation>
    <scope>NUCLEOTIDE SEQUENCE [LARGE SCALE GENOMIC DNA]</scope>
    <source>
        <strain evidence="2 3">JOP 1030-1</strain>
    </source>
</reference>
<organism evidence="2 3">
    <name type="scientific">Aspergillus saccharolyticus JOP 1030-1</name>
    <dbReference type="NCBI Taxonomy" id="1450539"/>
    <lineage>
        <taxon>Eukaryota</taxon>
        <taxon>Fungi</taxon>
        <taxon>Dikarya</taxon>
        <taxon>Ascomycota</taxon>
        <taxon>Pezizomycotina</taxon>
        <taxon>Eurotiomycetes</taxon>
        <taxon>Eurotiomycetidae</taxon>
        <taxon>Eurotiales</taxon>
        <taxon>Aspergillaceae</taxon>
        <taxon>Aspergillus</taxon>
        <taxon>Aspergillus subgen. Circumdati</taxon>
    </lineage>
</organism>
<evidence type="ECO:0000313" key="2">
    <source>
        <dbReference type="EMBL" id="PYH44184.1"/>
    </source>
</evidence>
<sequence length="402" mass="43949">MSNKQPTVNDKGPEPNPREDPGTQREDVDDSMNSEHGPEPNLRRNLPHSRPAVPPNRERLPSLRKDLPPVGRVLPPLTPAVLVKRDPPPPTRQAVGTQASPLKGQALAPKGQAVPPKGRILLPKGQAQGQALLSKVPELLPNRQAKPRPGQIFTPMEQVFLPRGPRLAPMGQASPDPTGQQQPASASSSTPPPPLTPFQQAAMGQNLPIFSQPIPSIGPALSLVGIAWNPTEGTPHSLTGSPLDTHISITTRFVDPETGRYLGYVGLSSNRGTPTDFSNLFTATARLPPAHCPILTVNVEVDLAAIAKDWAPVEEALRRAWAEYKHVYAPLRGRRMGAAVLYQRQRFLRFYLEELDPVNNGRAFLWKSEAEKKEIVWDEKNLKQINRATRAFEALLVGTDGM</sequence>
<dbReference type="Proteomes" id="UP000248349">
    <property type="component" value="Unassembled WGS sequence"/>
</dbReference>
<keyword evidence="3" id="KW-1185">Reference proteome</keyword>
<accession>A0A318ZD02</accession>
<evidence type="ECO:0000313" key="3">
    <source>
        <dbReference type="Proteomes" id="UP000248349"/>
    </source>
</evidence>
<feature type="region of interest" description="Disordered" evidence="1">
    <location>
        <begin position="1"/>
        <end position="117"/>
    </location>
</feature>
<feature type="compositionally biased region" description="Low complexity" evidence="1">
    <location>
        <begin position="177"/>
        <end position="189"/>
    </location>
</feature>
<protein>
    <submittedName>
        <fullName evidence="2">Uncharacterized protein</fullName>
    </submittedName>
</protein>
<feature type="compositionally biased region" description="Basic and acidic residues" evidence="1">
    <location>
        <begin position="56"/>
        <end position="67"/>
    </location>
</feature>